<evidence type="ECO:0000256" key="1">
    <source>
        <dbReference type="SAM" id="MobiDB-lite"/>
    </source>
</evidence>
<dbReference type="InterPro" id="IPR036691">
    <property type="entry name" value="Endo/exonu/phosph_ase_sf"/>
</dbReference>
<evidence type="ECO:0000313" key="2">
    <source>
        <dbReference type="EMBL" id="RVW22556.1"/>
    </source>
</evidence>
<gene>
    <name evidence="2" type="ORF">CK203_105641</name>
</gene>
<protein>
    <recommendedName>
        <fullName evidence="4">DUF4283 domain-containing protein</fullName>
    </recommendedName>
</protein>
<name>A0A438CH84_VITVI</name>
<feature type="compositionally biased region" description="Basic and acidic residues" evidence="1">
    <location>
        <begin position="113"/>
        <end position="127"/>
    </location>
</feature>
<evidence type="ECO:0008006" key="4">
    <source>
        <dbReference type="Google" id="ProtNLM"/>
    </source>
</evidence>
<evidence type="ECO:0000313" key="3">
    <source>
        <dbReference type="Proteomes" id="UP000288805"/>
    </source>
</evidence>
<comment type="caution">
    <text evidence="2">The sequence shown here is derived from an EMBL/GenBank/DDBJ whole genome shotgun (WGS) entry which is preliminary data.</text>
</comment>
<dbReference type="Proteomes" id="UP000288805">
    <property type="component" value="Unassembled WGS sequence"/>
</dbReference>
<dbReference type="EMBL" id="QGNW01002228">
    <property type="protein sequence ID" value="RVW22556.1"/>
    <property type="molecule type" value="Genomic_DNA"/>
</dbReference>
<reference evidence="2 3" key="1">
    <citation type="journal article" date="2018" name="PLoS Genet.">
        <title>Population sequencing reveals clonal diversity and ancestral inbreeding in the grapevine cultivar Chardonnay.</title>
        <authorList>
            <person name="Roach M.J."/>
            <person name="Johnson D.L."/>
            <person name="Bohlmann J."/>
            <person name="van Vuuren H.J."/>
            <person name="Jones S.J."/>
            <person name="Pretorius I.S."/>
            <person name="Schmidt S.A."/>
            <person name="Borneman A.R."/>
        </authorList>
    </citation>
    <scope>NUCLEOTIDE SEQUENCE [LARGE SCALE GENOMIC DNA]</scope>
    <source>
        <strain evidence="3">cv. Chardonnay</strain>
        <tissue evidence="2">Leaf</tissue>
    </source>
</reference>
<feature type="region of interest" description="Disordered" evidence="1">
    <location>
        <begin position="108"/>
        <end position="127"/>
    </location>
</feature>
<organism evidence="2 3">
    <name type="scientific">Vitis vinifera</name>
    <name type="common">Grape</name>
    <dbReference type="NCBI Taxonomy" id="29760"/>
    <lineage>
        <taxon>Eukaryota</taxon>
        <taxon>Viridiplantae</taxon>
        <taxon>Streptophyta</taxon>
        <taxon>Embryophyta</taxon>
        <taxon>Tracheophyta</taxon>
        <taxon>Spermatophyta</taxon>
        <taxon>Magnoliopsida</taxon>
        <taxon>eudicotyledons</taxon>
        <taxon>Gunneridae</taxon>
        <taxon>Pentapetalae</taxon>
        <taxon>rosids</taxon>
        <taxon>Vitales</taxon>
        <taxon>Vitaceae</taxon>
        <taxon>Viteae</taxon>
        <taxon>Vitis</taxon>
    </lineage>
</organism>
<dbReference type="AlphaFoldDB" id="A0A438CH84"/>
<dbReference type="SUPFAM" id="SSF56219">
    <property type="entry name" value="DNase I-like"/>
    <property type="match status" value="1"/>
</dbReference>
<accession>A0A438CH84</accession>
<proteinExistence type="predicted"/>
<sequence>MHRAENRWKRKTNSFGVESKAFELEMVEKGGTTLTIRESKKGVSSWVRMGLNSVGMLMEGLQQCIEDRRDGNWEKRWKEKGRSFSMGVKGVGRRWWKRCASWVSSLEKGTSGRNEDFGKAEPGKGEGKVVHELGENLGDKEPSPIRVEVGREEISRNLSRLEHCLIGTWNPSSERGEDLENLGWKMAKAWGLKGGGRYSAGAREVEPKIGVHGRGRDKKGSVGEDFGASSLALGSFGVEKGGRRMCGFLDVDPKTERMEELQWARILIKSDGANTPGSLVIGIEEISYSLSLWWETVPVLRHEEGWNRGLNDRLREEVSGDVTPRAGLRVKEKVGVGIEVQRQVGDGTCRLMQREGTTERVFLHVGQLRGPDSWAGSAGPSSLKDQAVGPSLIPMGDQLGLRQASKLGRAVVDGLGHLQKGKSILNQAHLVDNGPLLKTFSPGLTVKNRNAFMEHEFINYRVEEMGRRQVQGVSSSNSFCFGRSPVKEGYDHSGVQREGVVIGSAARNPNVEDRIEKRNGCWDLVEINSVEPLGRNSGWMADQTEPQEGSKEDQLNWEESSLFRFSQFLGFSTEGLEVEILTFLDKIRKRKEKIIGKGLLEASRFERELKRLECSVNYEREAKKKGPMKGRGNQKVVIRSQKVDLFCLQETKVQVMSDEIVRSLGPGRFLDWKVLNAKGTAGGVIICWDKRSLEILGVEEGQFSISCRFRNEGDGAIWVSRGFMDLFPEKIGRAYGRNLGQSEDCGRSRGAWEEIST</sequence>